<dbReference type="Proteomes" id="UP000504621">
    <property type="component" value="Unplaced"/>
</dbReference>
<keyword evidence="7 20" id="KW-0812">Transmembrane</keyword>
<evidence type="ECO:0000256" key="2">
    <source>
        <dbReference type="ARBA" id="ARBA00012513"/>
    </source>
</evidence>
<feature type="transmembrane region" description="Helical" evidence="20">
    <location>
        <begin position="510"/>
        <end position="532"/>
    </location>
</feature>
<keyword evidence="23" id="KW-1185">Reference proteome</keyword>
<evidence type="ECO:0000256" key="13">
    <source>
        <dbReference type="ARBA" id="ARBA00022989"/>
    </source>
</evidence>
<dbReference type="Pfam" id="PF07714">
    <property type="entry name" value="PK_Tyr_Ser-Thr"/>
    <property type="match status" value="1"/>
</dbReference>
<evidence type="ECO:0000256" key="14">
    <source>
        <dbReference type="ARBA" id="ARBA00023136"/>
    </source>
</evidence>
<dbReference type="Pfam" id="PF13855">
    <property type="entry name" value="LRR_8"/>
    <property type="match status" value="1"/>
</dbReference>
<comment type="catalytic activity">
    <reaction evidence="16">
        <text>L-threonyl-[protein] + ATP = O-phospho-L-threonyl-[protein] + ADP + H(+)</text>
        <dbReference type="Rhea" id="RHEA:46608"/>
        <dbReference type="Rhea" id="RHEA-COMP:11060"/>
        <dbReference type="Rhea" id="RHEA-COMP:11605"/>
        <dbReference type="ChEBI" id="CHEBI:15378"/>
        <dbReference type="ChEBI" id="CHEBI:30013"/>
        <dbReference type="ChEBI" id="CHEBI:30616"/>
        <dbReference type="ChEBI" id="CHEBI:61977"/>
        <dbReference type="ChEBI" id="CHEBI:456216"/>
        <dbReference type="EC" id="2.7.11.1"/>
    </reaction>
</comment>
<accession>A0A6J1B5Q4</accession>
<keyword evidence="10 18" id="KW-0547">Nucleotide-binding</keyword>
<dbReference type="InterPro" id="IPR032675">
    <property type="entry name" value="LRR_dom_sf"/>
</dbReference>
<dbReference type="FunFam" id="1.10.510.10:FF:000146">
    <property type="entry name" value="LRR receptor-like serine/threonine-protein kinase IOS1"/>
    <property type="match status" value="1"/>
</dbReference>
<evidence type="ECO:0000256" key="16">
    <source>
        <dbReference type="ARBA" id="ARBA00047899"/>
    </source>
</evidence>
<feature type="domain" description="Protein kinase" evidence="22">
    <location>
        <begin position="573"/>
        <end position="845"/>
    </location>
</feature>
<dbReference type="PANTHER" id="PTHR45631">
    <property type="entry name" value="OS07G0107800 PROTEIN-RELATED"/>
    <property type="match status" value="1"/>
</dbReference>
<evidence type="ECO:0000256" key="21">
    <source>
        <dbReference type="SAM" id="SignalP"/>
    </source>
</evidence>
<keyword evidence="9" id="KW-0677">Repeat</keyword>
<dbReference type="GO" id="GO:0005524">
    <property type="term" value="F:ATP binding"/>
    <property type="evidence" value="ECO:0007669"/>
    <property type="project" value="UniProtKB-UniRule"/>
</dbReference>
<evidence type="ECO:0000256" key="10">
    <source>
        <dbReference type="ARBA" id="ARBA00022741"/>
    </source>
</evidence>
<dbReference type="PANTHER" id="PTHR45631:SF202">
    <property type="entry name" value="SENESCENCE-INDUCED RECEPTOR-LIKE SERINE_THREONINE-PROTEIN KINASE"/>
    <property type="match status" value="1"/>
</dbReference>
<evidence type="ECO:0000256" key="18">
    <source>
        <dbReference type="PROSITE-ProRule" id="PRU10141"/>
    </source>
</evidence>
<dbReference type="Gene3D" id="3.80.10.10">
    <property type="entry name" value="Ribonuclease Inhibitor"/>
    <property type="match status" value="1"/>
</dbReference>
<dbReference type="Pfam" id="PF12819">
    <property type="entry name" value="Malectin_like"/>
    <property type="match status" value="1"/>
</dbReference>
<evidence type="ECO:0000259" key="22">
    <source>
        <dbReference type="PROSITE" id="PS50011"/>
    </source>
</evidence>
<evidence type="ECO:0000256" key="3">
    <source>
        <dbReference type="ARBA" id="ARBA00022527"/>
    </source>
</evidence>
<proteinExistence type="predicted"/>
<keyword evidence="11" id="KW-0418">Kinase</keyword>
<dbReference type="InterPro" id="IPR001245">
    <property type="entry name" value="Ser-Thr/Tyr_kinase_cat_dom"/>
</dbReference>
<dbReference type="GeneID" id="110424477"/>
<protein>
    <recommendedName>
        <fullName evidence="2">non-specific serine/threonine protein kinase</fullName>
        <ecNumber evidence="2">2.7.11.1</ecNumber>
    </recommendedName>
</protein>
<dbReference type="Gene3D" id="1.10.510.10">
    <property type="entry name" value="Transferase(Phosphotransferase) domain 1"/>
    <property type="match status" value="1"/>
</dbReference>
<dbReference type="InterPro" id="IPR000719">
    <property type="entry name" value="Prot_kinase_dom"/>
</dbReference>
<evidence type="ECO:0000256" key="20">
    <source>
        <dbReference type="SAM" id="Phobius"/>
    </source>
</evidence>
<comment type="subcellular location">
    <subcellularLocation>
        <location evidence="1">Membrane</location>
        <topology evidence="1">Single-pass membrane protein</topology>
    </subcellularLocation>
</comment>
<dbReference type="InterPro" id="IPR008271">
    <property type="entry name" value="Ser/Thr_kinase_AS"/>
</dbReference>
<dbReference type="GO" id="GO:0004674">
    <property type="term" value="F:protein serine/threonine kinase activity"/>
    <property type="evidence" value="ECO:0007669"/>
    <property type="project" value="UniProtKB-KW"/>
</dbReference>
<evidence type="ECO:0000256" key="5">
    <source>
        <dbReference type="ARBA" id="ARBA00022614"/>
    </source>
</evidence>
<feature type="signal peptide" evidence="21">
    <location>
        <begin position="1"/>
        <end position="19"/>
    </location>
</feature>
<dbReference type="EC" id="2.7.11.1" evidence="2"/>
<evidence type="ECO:0000256" key="7">
    <source>
        <dbReference type="ARBA" id="ARBA00022692"/>
    </source>
</evidence>
<reference evidence="24" key="1">
    <citation type="submission" date="2025-08" db="UniProtKB">
        <authorList>
            <consortium name="RefSeq"/>
        </authorList>
    </citation>
    <scope>IDENTIFICATION</scope>
    <source>
        <tissue evidence="24">Leaf</tissue>
    </source>
</reference>
<dbReference type="InterPro" id="IPR024788">
    <property type="entry name" value="Malectin-like_Carb-bd_dom"/>
</dbReference>
<evidence type="ECO:0000256" key="19">
    <source>
        <dbReference type="SAM" id="MobiDB-lite"/>
    </source>
</evidence>
<keyword evidence="3" id="KW-0723">Serine/threonine-protein kinase</keyword>
<keyword evidence="15" id="KW-0675">Receptor</keyword>
<evidence type="ECO:0000256" key="1">
    <source>
        <dbReference type="ARBA" id="ARBA00004167"/>
    </source>
</evidence>
<dbReference type="PRINTS" id="PR00019">
    <property type="entry name" value="LEURICHRPT"/>
</dbReference>
<keyword evidence="8 21" id="KW-0732">Signal</keyword>
<keyword evidence="14 20" id="KW-0472">Membrane</keyword>
<evidence type="ECO:0000313" key="23">
    <source>
        <dbReference type="Proteomes" id="UP000504621"/>
    </source>
</evidence>
<keyword evidence="5" id="KW-0433">Leucine-rich repeat</keyword>
<feature type="region of interest" description="Disordered" evidence="19">
    <location>
        <begin position="851"/>
        <end position="880"/>
    </location>
</feature>
<evidence type="ECO:0000256" key="17">
    <source>
        <dbReference type="ARBA" id="ARBA00048679"/>
    </source>
</evidence>
<dbReference type="InterPro" id="IPR017441">
    <property type="entry name" value="Protein_kinase_ATP_BS"/>
</dbReference>
<sequence>MEMLNHVLLAFIISSIAFAILVPAQLDQSGFVSLDCGLPEDSNYTEATTGIDYVSDAAYVETGVAKSVLPEFQTGMQRQMWHVRSFPEGDRNCYNLTLTKGDQYLIVASFMYGNYDGLNEVPQCDLHLGPNLWGTVTLQNASTAITMDIIHVLQANHLHVCLVNTGNGIPFISALEFRLLKNTTYRTQTGSLELFTRYDVGSTTGSTFRFEEDAYDRIWWPYERNDWTQISTSSTVGSEDDKYQPPSLAMRTAGTPVNVSHSLDFFIDSSSVPNAQFYLFMHFAEVEKLLANESRAFNISYNGKHWYGPLSPAYLSSTTLYTQSALTGGQYQFSIYKTADSTHPPILNAIEIYMVKEFLQSETIQKEVEAISNIKSIYGLKRNWQGDPCAPQAYSWEGLNCSYDGYNSPTIISLNLSSSGLTGEIPPYIANLTQLQHLDLSNNSLTGAVPEFLSHLQSLTLLNLKDNKLNGTVPAGLIERSKNGLLLSVEGNSNLCASLSCKKKKKKKTVVVPIAASVASFAVLVIAFATLWRLKRRKPPLGPNMDDEYQNSAPSPEPKNRQFTFSEVQRMTNNFERILGKGGFGTVFHGYLDDTQVAVKMLSHSSVQGNRQFQAEVELLLRVHHRNLTSLIGYCKEGTNMGLIYEYMAKGNLAEHLSDRSNSILSWEGRLQTVLEAAQGLEYLHNGCQPSIIHRDMKCTNILLNENLQAKLADFGLSKTFPVEGGTHVSASIAGTPGYLDPEYYTSNRLTKKSDVYSFGIVVLEIITGRPVISEINNERTHISHWVSSMLSRGDIKNIVDPRLQGDFDVNSVWKAVEVAMTCVSPSSTRRPTMTQVVVDLNQCLSTKRARTMRGHENESQDSIGMMTKNFGTKLSPLPR</sequence>
<dbReference type="PROSITE" id="PS50011">
    <property type="entry name" value="PROTEIN_KINASE_DOM"/>
    <property type="match status" value="1"/>
</dbReference>
<dbReference type="PROSITE" id="PS00107">
    <property type="entry name" value="PROTEIN_KINASE_ATP"/>
    <property type="match status" value="1"/>
</dbReference>
<dbReference type="PROSITE" id="PS00108">
    <property type="entry name" value="PROTEIN_KINASE_ST"/>
    <property type="match status" value="1"/>
</dbReference>
<dbReference type="SUPFAM" id="SSF52058">
    <property type="entry name" value="L domain-like"/>
    <property type="match status" value="1"/>
</dbReference>
<evidence type="ECO:0000256" key="4">
    <source>
        <dbReference type="ARBA" id="ARBA00022553"/>
    </source>
</evidence>
<dbReference type="Gene3D" id="3.30.200.20">
    <property type="entry name" value="Phosphorylase Kinase, domain 1"/>
    <property type="match status" value="1"/>
</dbReference>
<keyword evidence="4" id="KW-0597">Phosphoprotein</keyword>
<dbReference type="InterPro" id="IPR011009">
    <property type="entry name" value="Kinase-like_dom_sf"/>
</dbReference>
<keyword evidence="13 20" id="KW-1133">Transmembrane helix</keyword>
<feature type="chain" id="PRO_5026830234" description="non-specific serine/threonine protein kinase" evidence="21">
    <location>
        <begin position="20"/>
        <end position="880"/>
    </location>
</feature>
<evidence type="ECO:0000313" key="24">
    <source>
        <dbReference type="RefSeq" id="XP_021294722.1"/>
    </source>
</evidence>
<dbReference type="AlphaFoldDB" id="A0A6J1B5Q4"/>
<dbReference type="GO" id="GO:0016020">
    <property type="term" value="C:membrane"/>
    <property type="evidence" value="ECO:0007669"/>
    <property type="project" value="UniProtKB-SubCell"/>
</dbReference>
<evidence type="ECO:0000256" key="8">
    <source>
        <dbReference type="ARBA" id="ARBA00022729"/>
    </source>
</evidence>
<dbReference type="InterPro" id="IPR001611">
    <property type="entry name" value="Leu-rich_rpt"/>
</dbReference>
<dbReference type="CDD" id="cd14066">
    <property type="entry name" value="STKc_IRAK"/>
    <property type="match status" value="1"/>
</dbReference>
<dbReference type="OrthoDB" id="2017114at2759"/>
<organism evidence="23 24">
    <name type="scientific">Herrania umbratica</name>
    <dbReference type="NCBI Taxonomy" id="108875"/>
    <lineage>
        <taxon>Eukaryota</taxon>
        <taxon>Viridiplantae</taxon>
        <taxon>Streptophyta</taxon>
        <taxon>Embryophyta</taxon>
        <taxon>Tracheophyta</taxon>
        <taxon>Spermatophyta</taxon>
        <taxon>Magnoliopsida</taxon>
        <taxon>eudicotyledons</taxon>
        <taxon>Gunneridae</taxon>
        <taxon>Pentapetalae</taxon>
        <taxon>rosids</taxon>
        <taxon>malvids</taxon>
        <taxon>Malvales</taxon>
        <taxon>Malvaceae</taxon>
        <taxon>Byttnerioideae</taxon>
        <taxon>Herrania</taxon>
    </lineage>
</organism>
<comment type="catalytic activity">
    <reaction evidence="17">
        <text>L-seryl-[protein] + ATP = O-phospho-L-seryl-[protein] + ADP + H(+)</text>
        <dbReference type="Rhea" id="RHEA:17989"/>
        <dbReference type="Rhea" id="RHEA-COMP:9863"/>
        <dbReference type="Rhea" id="RHEA-COMP:11604"/>
        <dbReference type="ChEBI" id="CHEBI:15378"/>
        <dbReference type="ChEBI" id="CHEBI:29999"/>
        <dbReference type="ChEBI" id="CHEBI:30616"/>
        <dbReference type="ChEBI" id="CHEBI:83421"/>
        <dbReference type="ChEBI" id="CHEBI:456216"/>
        <dbReference type="EC" id="2.7.11.1"/>
    </reaction>
</comment>
<feature type="region of interest" description="Disordered" evidence="19">
    <location>
        <begin position="540"/>
        <end position="560"/>
    </location>
</feature>
<evidence type="ECO:0000256" key="11">
    <source>
        <dbReference type="ARBA" id="ARBA00022777"/>
    </source>
</evidence>
<dbReference type="FunFam" id="3.80.10.10:FF:000129">
    <property type="entry name" value="Leucine-rich repeat receptor-like kinase"/>
    <property type="match status" value="1"/>
</dbReference>
<name>A0A6J1B5Q4_9ROSI</name>
<evidence type="ECO:0000256" key="6">
    <source>
        <dbReference type="ARBA" id="ARBA00022679"/>
    </source>
</evidence>
<evidence type="ECO:0000256" key="15">
    <source>
        <dbReference type="ARBA" id="ARBA00023170"/>
    </source>
</evidence>
<dbReference type="SMART" id="SM00220">
    <property type="entry name" value="S_TKc"/>
    <property type="match status" value="1"/>
</dbReference>
<evidence type="ECO:0000256" key="12">
    <source>
        <dbReference type="ARBA" id="ARBA00022840"/>
    </source>
</evidence>
<dbReference type="FunFam" id="3.30.200.20:FF:000394">
    <property type="entry name" value="Leucine-rich repeat receptor-like protein kinase"/>
    <property type="match status" value="1"/>
</dbReference>
<keyword evidence="6" id="KW-0808">Transferase</keyword>
<keyword evidence="12 18" id="KW-0067">ATP-binding</keyword>
<gene>
    <name evidence="24" type="primary">LOC110424477</name>
</gene>
<evidence type="ECO:0000256" key="9">
    <source>
        <dbReference type="ARBA" id="ARBA00022737"/>
    </source>
</evidence>
<dbReference type="SUPFAM" id="SSF56112">
    <property type="entry name" value="Protein kinase-like (PK-like)"/>
    <property type="match status" value="1"/>
</dbReference>
<dbReference type="RefSeq" id="XP_021294722.1">
    <property type="nucleotide sequence ID" value="XM_021439047.1"/>
</dbReference>
<feature type="binding site" evidence="18">
    <location>
        <position position="600"/>
    </location>
    <ligand>
        <name>ATP</name>
        <dbReference type="ChEBI" id="CHEBI:30616"/>
    </ligand>
</feature>